<dbReference type="RefSeq" id="WP_088270637.1">
    <property type="nucleotide sequence ID" value="NZ_BMKI01000013.1"/>
</dbReference>
<name>A0ABQ1PS81_9ENTE</name>
<gene>
    <name evidence="1" type="ORF">GCM10011573_34600</name>
</gene>
<comment type="caution">
    <text evidence="1">The sequence shown here is derived from an EMBL/GenBank/DDBJ whole genome shotgun (WGS) entry which is preliminary data.</text>
</comment>
<dbReference type="Proteomes" id="UP000630615">
    <property type="component" value="Unassembled WGS sequence"/>
</dbReference>
<proteinExistence type="predicted"/>
<protein>
    <submittedName>
        <fullName evidence="1">Uncharacterized protein</fullName>
    </submittedName>
</protein>
<evidence type="ECO:0000313" key="1">
    <source>
        <dbReference type="EMBL" id="GGD02183.1"/>
    </source>
</evidence>
<reference evidence="2" key="1">
    <citation type="journal article" date="2019" name="Int. J. Syst. Evol. Microbiol.">
        <title>The Global Catalogue of Microorganisms (GCM) 10K type strain sequencing project: providing services to taxonomists for standard genome sequencing and annotation.</title>
        <authorList>
            <consortium name="The Broad Institute Genomics Platform"/>
            <consortium name="The Broad Institute Genome Sequencing Center for Infectious Disease"/>
            <person name="Wu L."/>
            <person name="Ma J."/>
        </authorList>
    </citation>
    <scope>NUCLEOTIDE SEQUENCE [LARGE SCALE GENOMIC DNA]</scope>
    <source>
        <strain evidence="2">CGMCC 1.15942</strain>
    </source>
</reference>
<dbReference type="EMBL" id="BMKI01000013">
    <property type="protein sequence ID" value="GGD02183.1"/>
    <property type="molecule type" value="Genomic_DNA"/>
</dbReference>
<evidence type="ECO:0000313" key="2">
    <source>
        <dbReference type="Proteomes" id="UP000630615"/>
    </source>
</evidence>
<accession>A0ABQ1PS81</accession>
<sequence length="59" mass="7311">MREDYDCPMCPDCDEELDENNYCEDCSKTWTGKELDEHQERENEAYVKWCEEQHPEWFK</sequence>
<keyword evidence="2" id="KW-1185">Reference proteome</keyword>
<organism evidence="1 2">
    <name type="scientific">Enterococcus wangshanyuanii</name>
    <dbReference type="NCBI Taxonomy" id="2005703"/>
    <lineage>
        <taxon>Bacteria</taxon>
        <taxon>Bacillati</taxon>
        <taxon>Bacillota</taxon>
        <taxon>Bacilli</taxon>
        <taxon>Lactobacillales</taxon>
        <taxon>Enterococcaceae</taxon>
        <taxon>Enterococcus</taxon>
    </lineage>
</organism>